<comment type="caution">
    <text evidence="2">The sequence shown here is derived from an EMBL/GenBank/DDBJ whole genome shotgun (WGS) entry which is preliminary data.</text>
</comment>
<feature type="compositionally biased region" description="Low complexity" evidence="1">
    <location>
        <begin position="80"/>
        <end position="92"/>
    </location>
</feature>
<evidence type="ECO:0000313" key="3">
    <source>
        <dbReference type="Proteomes" id="UP000612585"/>
    </source>
</evidence>
<accession>A0A8J3Z9V2</accession>
<protein>
    <submittedName>
        <fullName evidence="2">Uncharacterized protein</fullName>
    </submittedName>
</protein>
<dbReference type="RefSeq" id="WP_203997551.1">
    <property type="nucleotide sequence ID" value="NZ_BOPG01000033.1"/>
</dbReference>
<reference evidence="2" key="1">
    <citation type="submission" date="2021-01" db="EMBL/GenBank/DDBJ databases">
        <title>Whole genome shotgun sequence of Virgisporangium aurantiacum NBRC 16421.</title>
        <authorList>
            <person name="Komaki H."/>
            <person name="Tamura T."/>
        </authorList>
    </citation>
    <scope>NUCLEOTIDE SEQUENCE</scope>
    <source>
        <strain evidence="2">NBRC 16421</strain>
    </source>
</reference>
<evidence type="ECO:0000313" key="2">
    <source>
        <dbReference type="EMBL" id="GIJ57816.1"/>
    </source>
</evidence>
<name>A0A8J3Z9V2_9ACTN</name>
<dbReference type="AlphaFoldDB" id="A0A8J3Z9V2"/>
<keyword evidence="3" id="KW-1185">Reference proteome</keyword>
<organism evidence="2 3">
    <name type="scientific">Virgisporangium aurantiacum</name>
    <dbReference type="NCBI Taxonomy" id="175570"/>
    <lineage>
        <taxon>Bacteria</taxon>
        <taxon>Bacillati</taxon>
        <taxon>Actinomycetota</taxon>
        <taxon>Actinomycetes</taxon>
        <taxon>Micromonosporales</taxon>
        <taxon>Micromonosporaceae</taxon>
        <taxon>Virgisporangium</taxon>
    </lineage>
</organism>
<evidence type="ECO:0000256" key="1">
    <source>
        <dbReference type="SAM" id="MobiDB-lite"/>
    </source>
</evidence>
<sequence length="333" mass="36279">MNEIDVLHDVFGPDELPSATAHDRARSALLDRISNPGPVRRRSHWALRATAVVTAAAAVAVGVVVISTVTDDEPRGTGQATGRPAADAATPAAAPPYARPAGAAEFLENVAWAAGRRPWVTPRPDQFMYVEVIATVNQREISDAEPNGALVPGKTETLRREHWNRVDGQVISARENGGRINTIEQARRIQYVTYPCAALFGLDTPEKFDAWKIAPKSVDANVEALLMYCVLPPVVEAAIYRWLARQPGVQIDPDAANLDGRPAIALTFHQEDYLRQDMLFDPTTYAMIGERLVAFADHVAESLDATRHIKAGDVFRLQVRGRGGIVDNIGDLP</sequence>
<dbReference type="EMBL" id="BOPG01000033">
    <property type="protein sequence ID" value="GIJ57816.1"/>
    <property type="molecule type" value="Genomic_DNA"/>
</dbReference>
<proteinExistence type="predicted"/>
<dbReference type="Proteomes" id="UP000612585">
    <property type="component" value="Unassembled WGS sequence"/>
</dbReference>
<feature type="region of interest" description="Disordered" evidence="1">
    <location>
        <begin position="71"/>
        <end position="96"/>
    </location>
</feature>
<gene>
    <name evidence="2" type="ORF">Vau01_053320</name>
</gene>